<dbReference type="Proteomes" id="UP000234681">
    <property type="component" value="Chromosome 16"/>
</dbReference>
<dbReference type="EMBL" id="CH473995">
    <property type="protein sequence ID" value="EDL78839.1"/>
    <property type="molecule type" value="Genomic_DNA"/>
</dbReference>
<evidence type="ECO:0000313" key="3">
    <source>
        <dbReference type="Proteomes" id="UP000234681"/>
    </source>
</evidence>
<proteinExistence type="predicted"/>
<sequence length="60" mass="6652">MMSLADKTHKTTKSNHICGFPMGLIAKAFLSLCTFKAHHVEQARRDTSVSKKGPLKHTTL</sequence>
<gene>
    <name evidence="2" type="ORF">rCG_59069</name>
</gene>
<evidence type="ECO:0000256" key="1">
    <source>
        <dbReference type="SAM" id="MobiDB-lite"/>
    </source>
</evidence>
<name>A6JPT2_RAT</name>
<accession>A6JPT2</accession>
<evidence type="ECO:0000313" key="2">
    <source>
        <dbReference type="EMBL" id="EDL78839.1"/>
    </source>
</evidence>
<feature type="region of interest" description="Disordered" evidence="1">
    <location>
        <begin position="41"/>
        <end position="60"/>
    </location>
</feature>
<organism evidence="2 3">
    <name type="scientific">Rattus norvegicus</name>
    <name type="common">Rat</name>
    <dbReference type="NCBI Taxonomy" id="10116"/>
    <lineage>
        <taxon>Eukaryota</taxon>
        <taxon>Metazoa</taxon>
        <taxon>Chordata</taxon>
        <taxon>Craniata</taxon>
        <taxon>Vertebrata</taxon>
        <taxon>Euteleostomi</taxon>
        <taxon>Mammalia</taxon>
        <taxon>Eutheria</taxon>
        <taxon>Euarchontoglires</taxon>
        <taxon>Glires</taxon>
        <taxon>Rodentia</taxon>
        <taxon>Myomorpha</taxon>
        <taxon>Muroidea</taxon>
        <taxon>Muridae</taxon>
        <taxon>Murinae</taxon>
        <taxon>Rattus</taxon>
    </lineage>
</organism>
<reference evidence="2 3" key="1">
    <citation type="submission" date="2005-09" db="EMBL/GenBank/DDBJ databases">
        <authorList>
            <person name="Mural R.J."/>
            <person name="Li P.W."/>
            <person name="Adams M.D."/>
            <person name="Amanatides P.G."/>
            <person name="Baden-Tillson H."/>
            <person name="Barnstead M."/>
            <person name="Chin S.H."/>
            <person name="Dew I."/>
            <person name="Evans C.A."/>
            <person name="Ferriera S."/>
            <person name="Flanigan M."/>
            <person name="Fosler C."/>
            <person name="Glodek A."/>
            <person name="Gu Z."/>
            <person name="Holt R.A."/>
            <person name="Jennings D."/>
            <person name="Kraft C.L."/>
            <person name="Lu F."/>
            <person name="Nguyen T."/>
            <person name="Nusskern D.R."/>
            <person name="Pfannkoch C.M."/>
            <person name="Sitter C."/>
            <person name="Sutton G.G."/>
            <person name="Venter J.C."/>
            <person name="Wang Z."/>
            <person name="Woodage T."/>
            <person name="Zheng X.H."/>
            <person name="Zhong F."/>
        </authorList>
    </citation>
    <scope>NUCLEOTIDE SEQUENCE [LARGE SCALE GENOMIC DNA]</scope>
    <source>
        <strain>BN</strain>
        <strain evidence="3">Sprague-Dawley</strain>
    </source>
</reference>
<protein>
    <submittedName>
        <fullName evidence="2">RCG59069</fullName>
    </submittedName>
</protein>
<dbReference type="AlphaFoldDB" id="A6JPT2"/>